<dbReference type="RefSeq" id="WP_167831236.1">
    <property type="nucleotide sequence ID" value="NZ_JAAVUM010000002.1"/>
</dbReference>
<comment type="similarity">
    <text evidence="2">Belongs to the bacterial solute-binding protein 2 family.</text>
</comment>
<dbReference type="EMBL" id="JAAVUM010000002">
    <property type="protein sequence ID" value="NKE04754.1"/>
    <property type="molecule type" value="Genomic_DNA"/>
</dbReference>
<feature type="domain" description="Periplasmic binding protein" evidence="5">
    <location>
        <begin position="46"/>
        <end position="306"/>
    </location>
</feature>
<evidence type="ECO:0000313" key="7">
    <source>
        <dbReference type="Proteomes" id="UP000587942"/>
    </source>
</evidence>
<dbReference type="SUPFAM" id="SSF53822">
    <property type="entry name" value="Periplasmic binding protein-like I"/>
    <property type="match status" value="1"/>
</dbReference>
<gene>
    <name evidence="6" type="primary">alsB</name>
    <name evidence="6" type="ORF">GWK17_04615</name>
</gene>
<comment type="caution">
    <text evidence="6">The sequence shown here is derived from an EMBL/GenBank/DDBJ whole genome shotgun (WGS) entry which is preliminary data.</text>
</comment>
<dbReference type="NCBIfam" id="NF007254">
    <property type="entry name" value="PRK09701.1"/>
    <property type="match status" value="1"/>
</dbReference>
<feature type="signal peptide" evidence="4">
    <location>
        <begin position="1"/>
        <end position="23"/>
    </location>
</feature>
<feature type="chain" id="PRO_5038710247" evidence="4">
    <location>
        <begin position="24"/>
        <end position="328"/>
    </location>
</feature>
<protein>
    <submittedName>
        <fullName evidence="6">D-allose transporter substrate-binding protein</fullName>
    </submittedName>
</protein>
<evidence type="ECO:0000256" key="2">
    <source>
        <dbReference type="ARBA" id="ARBA00007639"/>
    </source>
</evidence>
<name>A0A846TEZ8_9BACI</name>
<dbReference type="PANTHER" id="PTHR46847:SF1">
    <property type="entry name" value="D-ALLOSE-BINDING PERIPLASMIC PROTEIN-RELATED"/>
    <property type="match status" value="1"/>
</dbReference>
<dbReference type="InterPro" id="IPR028082">
    <property type="entry name" value="Peripla_BP_I"/>
</dbReference>
<dbReference type="Proteomes" id="UP000587942">
    <property type="component" value="Unassembled WGS sequence"/>
</dbReference>
<keyword evidence="3 4" id="KW-0732">Signal</keyword>
<evidence type="ECO:0000256" key="4">
    <source>
        <dbReference type="SAM" id="SignalP"/>
    </source>
</evidence>
<evidence type="ECO:0000259" key="5">
    <source>
        <dbReference type="Pfam" id="PF13407"/>
    </source>
</evidence>
<dbReference type="GO" id="GO:0030313">
    <property type="term" value="C:cell envelope"/>
    <property type="evidence" value="ECO:0007669"/>
    <property type="project" value="UniProtKB-SubCell"/>
</dbReference>
<evidence type="ECO:0000256" key="3">
    <source>
        <dbReference type="ARBA" id="ARBA00022729"/>
    </source>
</evidence>
<dbReference type="CDD" id="cd06320">
    <property type="entry name" value="PBP1_allose_binding"/>
    <property type="match status" value="1"/>
</dbReference>
<evidence type="ECO:0000313" key="6">
    <source>
        <dbReference type="EMBL" id="NKE04754.1"/>
    </source>
</evidence>
<dbReference type="PANTHER" id="PTHR46847">
    <property type="entry name" value="D-ALLOSE-BINDING PERIPLASMIC PROTEIN-RELATED"/>
    <property type="match status" value="1"/>
</dbReference>
<dbReference type="PROSITE" id="PS51257">
    <property type="entry name" value="PROKAR_LIPOPROTEIN"/>
    <property type="match status" value="1"/>
</dbReference>
<dbReference type="Gene3D" id="3.40.50.2300">
    <property type="match status" value="2"/>
</dbReference>
<sequence length="328" mass="34907">MKKFKIFPIVFMVFALLLAGCNAGPTGGKEATDKKAEGSGDEKVKVAMILKTLSSPFWVAMEEGIKEEAEKLGVEVEILAAQSEDDLQGQLRIFEDLLIKDYDGIGFAPLSPVNLIQPAVNAYKDGIPTVNIDEKVDMDELKNAGGNVNAFVTTDNVKVGEQAGQFIVDAIKEGKVAIVEGKSGNASGEARRQGAANAFEAAEGIELVASQPADWDRNKALDVVSNMIQRYPDLKAIYAANDTMALGALQAVQNAGKQDQIIVVGTDGQPEAIESVKNGGLTATVAQDSAEIGRESLRLLVEAVKENKVITEGVEPEIVTVPSYIVSE</sequence>
<reference evidence="6 7" key="1">
    <citation type="submission" date="2020-03" db="EMBL/GenBank/DDBJ databases">
        <authorList>
            <person name="Sun Q."/>
        </authorList>
    </citation>
    <scope>NUCLEOTIDE SEQUENCE [LARGE SCALE GENOMIC DNA]</scope>
    <source>
        <strain evidence="6 7">KACC 21451</strain>
    </source>
</reference>
<proteinExistence type="inferred from homology"/>
<organism evidence="6 7">
    <name type="scientific">Mesobacillus selenatarsenatis</name>
    <dbReference type="NCBI Taxonomy" id="388741"/>
    <lineage>
        <taxon>Bacteria</taxon>
        <taxon>Bacillati</taxon>
        <taxon>Bacillota</taxon>
        <taxon>Bacilli</taxon>
        <taxon>Bacillales</taxon>
        <taxon>Bacillaceae</taxon>
        <taxon>Mesobacillus</taxon>
    </lineage>
</organism>
<comment type="subcellular location">
    <subcellularLocation>
        <location evidence="1">Cell envelope</location>
    </subcellularLocation>
</comment>
<dbReference type="AlphaFoldDB" id="A0A846TEZ8"/>
<dbReference type="InterPro" id="IPR025997">
    <property type="entry name" value="SBP_2_dom"/>
</dbReference>
<evidence type="ECO:0000256" key="1">
    <source>
        <dbReference type="ARBA" id="ARBA00004196"/>
    </source>
</evidence>
<accession>A0A846TEZ8</accession>
<dbReference type="GO" id="GO:0030246">
    <property type="term" value="F:carbohydrate binding"/>
    <property type="evidence" value="ECO:0007669"/>
    <property type="project" value="UniProtKB-ARBA"/>
</dbReference>
<dbReference type="Pfam" id="PF13407">
    <property type="entry name" value="Peripla_BP_4"/>
    <property type="match status" value="1"/>
</dbReference>